<proteinExistence type="predicted"/>
<protein>
    <submittedName>
        <fullName evidence="2">HMG box domain-containing protein</fullName>
    </submittedName>
</protein>
<organism evidence="1 2">
    <name type="scientific">Rhabditophanes sp. KR3021</name>
    <dbReference type="NCBI Taxonomy" id="114890"/>
    <lineage>
        <taxon>Eukaryota</taxon>
        <taxon>Metazoa</taxon>
        <taxon>Ecdysozoa</taxon>
        <taxon>Nematoda</taxon>
        <taxon>Chromadorea</taxon>
        <taxon>Rhabditida</taxon>
        <taxon>Tylenchina</taxon>
        <taxon>Panagrolaimomorpha</taxon>
        <taxon>Strongyloidoidea</taxon>
        <taxon>Alloionematidae</taxon>
        <taxon>Rhabditophanes</taxon>
    </lineage>
</organism>
<reference evidence="2" key="1">
    <citation type="submission" date="2016-11" db="UniProtKB">
        <authorList>
            <consortium name="WormBaseParasite"/>
        </authorList>
    </citation>
    <scope>IDENTIFICATION</scope>
    <source>
        <strain evidence="2">KR3021</strain>
    </source>
</reference>
<sequence length="96" mass="10863">MARATKNEDGSAPTRGVSKKAKKDPNRIKRSRSAYMIWLSEVRSTLTKPGMSVVEVAKEAGKLWNTLTDKTRWEKLAELDKERYNKEIAASKAQQP</sequence>
<name>A0AC35TNL0_9BILA</name>
<evidence type="ECO:0000313" key="1">
    <source>
        <dbReference type="Proteomes" id="UP000095286"/>
    </source>
</evidence>
<accession>A0AC35TNL0</accession>
<dbReference type="WBParaSite" id="RSKR_0000269200.1">
    <property type="protein sequence ID" value="RSKR_0000269200.1"/>
    <property type="gene ID" value="RSKR_0000269200"/>
</dbReference>
<dbReference type="Proteomes" id="UP000095286">
    <property type="component" value="Unplaced"/>
</dbReference>
<evidence type="ECO:0000313" key="2">
    <source>
        <dbReference type="WBParaSite" id="RSKR_0000269200.1"/>
    </source>
</evidence>